<dbReference type="Proteomes" id="UP000319353">
    <property type="component" value="Unassembled WGS sequence"/>
</dbReference>
<dbReference type="PANTHER" id="PTHR43279">
    <property type="entry name" value="CATECHOL-2,3-DIOXYGENASE"/>
    <property type="match status" value="1"/>
</dbReference>
<dbReference type="PROSITE" id="PS51819">
    <property type="entry name" value="VOC"/>
    <property type="match status" value="2"/>
</dbReference>
<feature type="domain" description="VOC" evidence="2">
    <location>
        <begin position="18"/>
        <end position="133"/>
    </location>
</feature>
<dbReference type="InterPro" id="IPR053863">
    <property type="entry name" value="Glyoxy/Ble-like_N"/>
</dbReference>
<sequence>MPVQVQTKQEFVIHPAAALGYVHLTTADLDRQITFYQSVLGFKLHWKKDATAGLGAGRDDLLRLTELRGAGRVRGTTGLYHFAVLVPTRWELAHLLRRVVDTHAHIQGMVNHYTHLAIYIPDAEGNGIELAWDFPREQWPEAAELVRLGNGPLDPEELLGELERDLSPWTGANPDTRIGHVHLHVADLDAAGRFYQDVLGFQATFLYSHRAERLEGCGGTGAPA</sequence>
<comment type="caution">
    <text evidence="3">The sequence shown here is derived from an EMBL/GenBank/DDBJ whole genome shotgun (WGS) entry which is preliminary data.</text>
</comment>
<dbReference type="InterPro" id="IPR018146">
    <property type="entry name" value="Glyoxalase_1_CS"/>
</dbReference>
<dbReference type="EMBL" id="VBAL01000152">
    <property type="protein sequence ID" value="TMI98870.1"/>
    <property type="molecule type" value="Genomic_DNA"/>
</dbReference>
<evidence type="ECO:0000313" key="3">
    <source>
        <dbReference type="EMBL" id="TMI98870.1"/>
    </source>
</evidence>
<dbReference type="InterPro" id="IPR029068">
    <property type="entry name" value="Glyas_Bleomycin-R_OHBP_Dase"/>
</dbReference>
<dbReference type="Gene3D" id="3.10.180.10">
    <property type="entry name" value="2,3-Dihydroxybiphenyl 1,2-Dioxygenase, domain 1"/>
    <property type="match status" value="2"/>
</dbReference>
<dbReference type="PANTHER" id="PTHR43279:SF1">
    <property type="entry name" value="CATECHOL-2,3-DIOXYGENASE"/>
    <property type="match status" value="1"/>
</dbReference>
<protein>
    <submittedName>
        <fullName evidence="3">Glyoxalase</fullName>
    </submittedName>
</protein>
<name>A0A537KT42_9BACT</name>
<dbReference type="GO" id="GO:0004462">
    <property type="term" value="F:lactoylglutathione lyase activity"/>
    <property type="evidence" value="ECO:0007669"/>
    <property type="project" value="InterPro"/>
</dbReference>
<keyword evidence="1" id="KW-0479">Metal-binding</keyword>
<dbReference type="InterPro" id="IPR004360">
    <property type="entry name" value="Glyas_Fos-R_dOase_dom"/>
</dbReference>
<dbReference type="Pfam" id="PF00903">
    <property type="entry name" value="Glyoxalase"/>
    <property type="match status" value="1"/>
</dbReference>
<feature type="domain" description="VOC" evidence="2">
    <location>
        <begin position="177"/>
        <end position="224"/>
    </location>
</feature>
<dbReference type="PROSITE" id="PS00934">
    <property type="entry name" value="GLYOXALASE_I_1"/>
    <property type="match status" value="1"/>
</dbReference>
<dbReference type="Pfam" id="PF22677">
    <property type="entry name" value="Ble-like_N"/>
    <property type="match status" value="1"/>
</dbReference>
<accession>A0A537KT42</accession>
<dbReference type="AlphaFoldDB" id="A0A537KT42"/>
<evidence type="ECO:0000256" key="1">
    <source>
        <dbReference type="ARBA" id="ARBA00022723"/>
    </source>
</evidence>
<organism evidence="3 4">
    <name type="scientific">Candidatus Segetimicrobium genomatis</name>
    <dbReference type="NCBI Taxonomy" id="2569760"/>
    <lineage>
        <taxon>Bacteria</taxon>
        <taxon>Bacillati</taxon>
        <taxon>Candidatus Sysuimicrobiota</taxon>
        <taxon>Candidatus Sysuimicrobiia</taxon>
        <taxon>Candidatus Sysuimicrobiales</taxon>
        <taxon>Candidatus Segetimicrobiaceae</taxon>
        <taxon>Candidatus Segetimicrobium</taxon>
    </lineage>
</organism>
<reference evidence="3 4" key="1">
    <citation type="journal article" date="2019" name="Nat. Microbiol.">
        <title>Mediterranean grassland soil C-N compound turnover is dependent on rainfall and depth, and is mediated by genomically divergent microorganisms.</title>
        <authorList>
            <person name="Diamond S."/>
            <person name="Andeer P.F."/>
            <person name="Li Z."/>
            <person name="Crits-Christoph A."/>
            <person name="Burstein D."/>
            <person name="Anantharaman K."/>
            <person name="Lane K.R."/>
            <person name="Thomas B.C."/>
            <person name="Pan C."/>
            <person name="Northen T.R."/>
            <person name="Banfield J.F."/>
        </authorList>
    </citation>
    <scope>NUCLEOTIDE SEQUENCE [LARGE SCALE GENOMIC DNA]</scope>
    <source>
        <strain evidence="3">NP_4</strain>
    </source>
</reference>
<gene>
    <name evidence="3" type="ORF">E6H01_11825</name>
</gene>
<dbReference type="GO" id="GO:0046872">
    <property type="term" value="F:metal ion binding"/>
    <property type="evidence" value="ECO:0007669"/>
    <property type="project" value="UniProtKB-KW"/>
</dbReference>
<evidence type="ECO:0000313" key="4">
    <source>
        <dbReference type="Proteomes" id="UP000319353"/>
    </source>
</evidence>
<dbReference type="SUPFAM" id="SSF54593">
    <property type="entry name" value="Glyoxalase/Bleomycin resistance protein/Dihydroxybiphenyl dioxygenase"/>
    <property type="match status" value="2"/>
</dbReference>
<dbReference type="InterPro" id="IPR037523">
    <property type="entry name" value="VOC_core"/>
</dbReference>
<evidence type="ECO:0000259" key="2">
    <source>
        <dbReference type="PROSITE" id="PS51819"/>
    </source>
</evidence>
<proteinExistence type="predicted"/>